<feature type="transmembrane region" description="Helical" evidence="1">
    <location>
        <begin position="295"/>
        <end position="312"/>
    </location>
</feature>
<dbReference type="GO" id="GO:0005886">
    <property type="term" value="C:plasma membrane"/>
    <property type="evidence" value="ECO:0007669"/>
    <property type="project" value="TreeGrafter"/>
</dbReference>
<feature type="transmembrane region" description="Helical" evidence="1">
    <location>
        <begin position="248"/>
        <end position="275"/>
    </location>
</feature>
<feature type="transmembrane region" description="Helical" evidence="1">
    <location>
        <begin position="360"/>
        <end position="382"/>
    </location>
</feature>
<feature type="transmembrane region" description="Helical" evidence="1">
    <location>
        <begin position="117"/>
        <end position="137"/>
    </location>
</feature>
<evidence type="ECO:0000313" key="2">
    <source>
        <dbReference type="EMBL" id="NOL51054.1"/>
    </source>
</evidence>
<organism evidence="2 3">
    <name type="scientific">Pelistega suis</name>
    <dbReference type="NCBI Taxonomy" id="1631957"/>
    <lineage>
        <taxon>Bacteria</taxon>
        <taxon>Pseudomonadati</taxon>
        <taxon>Pseudomonadota</taxon>
        <taxon>Betaproteobacteria</taxon>
        <taxon>Burkholderiales</taxon>
        <taxon>Alcaligenaceae</taxon>
        <taxon>Pelistega</taxon>
    </lineage>
</organism>
<gene>
    <name evidence="2" type="primary">benE</name>
    <name evidence="2" type="ORF">HKX39_02520</name>
</gene>
<keyword evidence="1" id="KW-0472">Membrane</keyword>
<dbReference type="EMBL" id="JABGBN010000001">
    <property type="protein sequence ID" value="NOL51054.1"/>
    <property type="molecule type" value="Genomic_DNA"/>
</dbReference>
<proteinExistence type="predicted"/>
<dbReference type="InterPro" id="IPR004711">
    <property type="entry name" value="Benzoate_Transporter"/>
</dbReference>
<keyword evidence="1" id="KW-0812">Transmembrane</keyword>
<dbReference type="GO" id="GO:0042925">
    <property type="term" value="F:benzoate transmembrane transporter activity"/>
    <property type="evidence" value="ECO:0007669"/>
    <property type="project" value="InterPro"/>
</dbReference>
<name>A0A849P3Z0_9BURK</name>
<dbReference type="Proteomes" id="UP000537862">
    <property type="component" value="Unassembled WGS sequence"/>
</dbReference>
<dbReference type="Pfam" id="PF03594">
    <property type="entry name" value="BenE"/>
    <property type="match status" value="1"/>
</dbReference>
<sequence length="391" mass="41811">MVKDISITAVLAGILAAIIAYCGPLLIIFQVAQLADISNDTLMSWVWGTSFGIGITTLFLSCKFKIPIMTGWSVPGTVLLLSLFPSFSVGEMVSGYMIASIGIILVGLSGQFDRLMAWIPQGVAGGMLAGLLFQFGASAFKTISVSPTLFILMLSTYLLGKRFVPRYHILMVFIVGILYVLLTGQLQTDKFELRWVTPQLIMPEFTLNSLLSFALPLLLVSLSGQYLPGMAILRLDGFHQAKSRPIMLVTGATSALTALTGAVQIVQGAVSAAIATGKDCHPNPDKRYIAGISNGLTYMLGAFGASTIVTLFTVFPSALVAILAGLALLSTIYSNITIAIEDKENREAALLTFIITASGMTWLGFASAFWGIVIGMGAALLFNPKLRIKFN</sequence>
<feature type="transmembrane region" description="Helical" evidence="1">
    <location>
        <begin position="93"/>
        <end position="110"/>
    </location>
</feature>
<dbReference type="NCBIfam" id="TIGR00843">
    <property type="entry name" value="benE"/>
    <property type="match status" value="1"/>
</dbReference>
<feature type="transmembrane region" description="Helical" evidence="1">
    <location>
        <begin position="143"/>
        <end position="160"/>
    </location>
</feature>
<keyword evidence="1" id="KW-1133">Transmembrane helix</keyword>
<feature type="transmembrane region" description="Helical" evidence="1">
    <location>
        <begin position="319"/>
        <end position="340"/>
    </location>
</feature>
<evidence type="ECO:0000256" key="1">
    <source>
        <dbReference type="SAM" id="Phobius"/>
    </source>
</evidence>
<feature type="transmembrane region" description="Helical" evidence="1">
    <location>
        <begin position="167"/>
        <end position="186"/>
    </location>
</feature>
<dbReference type="PANTHER" id="PTHR30199">
    <property type="entry name" value="MFS FAMILY TRANSPORTER, PREDICTED SUBSTRATE BENZOATE"/>
    <property type="match status" value="1"/>
</dbReference>
<reference evidence="2 3" key="1">
    <citation type="submission" date="2020-05" db="EMBL/GenBank/DDBJ databases">
        <authorList>
            <person name="Niu N."/>
        </authorList>
    </citation>
    <scope>NUCLEOTIDE SEQUENCE [LARGE SCALE GENOMIC DNA]</scope>
    <source>
        <strain evidence="2 3">3340-03</strain>
    </source>
</reference>
<protein>
    <submittedName>
        <fullName evidence="2">Benzoate/H(+) symporter BenE family transporter</fullName>
    </submittedName>
</protein>
<dbReference type="PANTHER" id="PTHR30199:SF0">
    <property type="entry name" value="INNER MEMBRANE PROTEIN YDCO"/>
    <property type="match status" value="1"/>
</dbReference>
<accession>A0A849P3Z0</accession>
<feature type="transmembrane region" description="Helical" evidence="1">
    <location>
        <begin position="206"/>
        <end position="227"/>
    </location>
</feature>
<feature type="transmembrane region" description="Helical" evidence="1">
    <location>
        <begin position="44"/>
        <end position="62"/>
    </location>
</feature>
<feature type="transmembrane region" description="Helical" evidence="1">
    <location>
        <begin position="7"/>
        <end position="32"/>
    </location>
</feature>
<feature type="transmembrane region" description="Helical" evidence="1">
    <location>
        <begin position="69"/>
        <end position="87"/>
    </location>
</feature>
<evidence type="ECO:0000313" key="3">
    <source>
        <dbReference type="Proteomes" id="UP000537862"/>
    </source>
</evidence>
<keyword evidence="3" id="KW-1185">Reference proteome</keyword>
<dbReference type="AlphaFoldDB" id="A0A849P3Z0"/>
<comment type="caution">
    <text evidence="2">The sequence shown here is derived from an EMBL/GenBank/DDBJ whole genome shotgun (WGS) entry which is preliminary data.</text>
</comment>
<dbReference type="RefSeq" id="WP_171679726.1">
    <property type="nucleotide sequence ID" value="NZ_JABGBN010000001.1"/>
</dbReference>